<organism evidence="2 3">
    <name type="scientific">Amycolatopsis albidoflavus</name>
    <dbReference type="NCBI Taxonomy" id="102226"/>
    <lineage>
        <taxon>Bacteria</taxon>
        <taxon>Bacillati</taxon>
        <taxon>Actinomycetota</taxon>
        <taxon>Actinomycetes</taxon>
        <taxon>Pseudonocardiales</taxon>
        <taxon>Pseudonocardiaceae</taxon>
        <taxon>Amycolatopsis</taxon>
    </lineage>
</organism>
<evidence type="ECO:0000313" key="3">
    <source>
        <dbReference type="Proteomes" id="UP001597542"/>
    </source>
</evidence>
<proteinExistence type="predicted"/>
<gene>
    <name evidence="2" type="ORF">ACFSUT_34025</name>
</gene>
<dbReference type="EMBL" id="JBHUKQ010000016">
    <property type="protein sequence ID" value="MFD2485331.1"/>
    <property type="molecule type" value="Genomic_DNA"/>
</dbReference>
<evidence type="ECO:0000259" key="1">
    <source>
        <dbReference type="Pfam" id="PF04015"/>
    </source>
</evidence>
<sequence>MAADRPVVAAIARDQPDAALVASAVGRAGLWELLAARSDGAADFQVLITAGMSAYGELSTAVSPTLVEALVDLLHEKGYHRVSVAGNRFGPDPWLAEPSYGALAATLGYTGVTPRGAKYTLVDLAHDTAIGDYPTTSVLHGTEIGREWAEAQFHIAVAPNTTHPEFGFSLCLANLFGLLPADDKHDAYRARRDGADVIMDLLDRYPPDFHIVDGIVSSHGAAGSAIGEPLATRCVWACTDPVLLDVLGAIMMGEDPAVSAITAAVLRRRGVPEDYRVDGDLTPHAGWKSPPRFVLNGVRRLRPEGAMHRLFTAAVTEVDDRRFEVIDEWLAKSSKLLVRLVRLARTDPRAEHRLRALLAGAGVADAVDSAWRVIFAKSQVRQRAVSLGFAPADYQAAEYDAVPARLAQNEHLIDALAPNRHGMRWTHLDGAVLFGCDRVLNAPYPEFVRRVEISSVIALMEDYAGGCLAVVSADGRGRPTRQAERNLYLPQPNFLALLGGATIDVCKLESIQYRRHSRKISWRTIFSPNGSAECDDGSVEFSSADNGQRTLIRIRTKQKFVLPQFAQLLGLDAVDGLRDHLVSDAYHRFFSATMDNFEACYEGHEFRIAGLAEERTHGFELGEPLLTLRLRLVYDLMREGLRELWSSDRPEPVDIDEQGFRHFTNDQDATAVPGAAAKIADKVGPYLRDFTAGLRAAAERDARAARPARLGWRR</sequence>
<accession>A0ABW5I7H5</accession>
<dbReference type="RefSeq" id="WP_344278859.1">
    <property type="nucleotide sequence ID" value="NZ_BAAAHV010000015.1"/>
</dbReference>
<evidence type="ECO:0000313" key="2">
    <source>
        <dbReference type="EMBL" id="MFD2485331.1"/>
    </source>
</evidence>
<dbReference type="InterPro" id="IPR007160">
    <property type="entry name" value="DUF362"/>
</dbReference>
<name>A0ABW5I7H5_9PSEU</name>
<dbReference type="Proteomes" id="UP001597542">
    <property type="component" value="Unassembled WGS sequence"/>
</dbReference>
<comment type="caution">
    <text evidence="2">The sequence shown here is derived from an EMBL/GenBank/DDBJ whole genome shotgun (WGS) entry which is preliminary data.</text>
</comment>
<feature type="domain" description="DUF362" evidence="1">
    <location>
        <begin position="46"/>
        <end position="249"/>
    </location>
</feature>
<dbReference type="Pfam" id="PF04015">
    <property type="entry name" value="DUF362"/>
    <property type="match status" value="1"/>
</dbReference>
<protein>
    <submittedName>
        <fullName evidence="2">DUF362 domain-containing protein</fullName>
    </submittedName>
</protein>
<reference evidence="3" key="1">
    <citation type="journal article" date="2019" name="Int. J. Syst. Evol. Microbiol.">
        <title>The Global Catalogue of Microorganisms (GCM) 10K type strain sequencing project: providing services to taxonomists for standard genome sequencing and annotation.</title>
        <authorList>
            <consortium name="The Broad Institute Genomics Platform"/>
            <consortium name="The Broad Institute Genome Sequencing Center for Infectious Disease"/>
            <person name="Wu L."/>
            <person name="Ma J."/>
        </authorList>
    </citation>
    <scope>NUCLEOTIDE SEQUENCE [LARGE SCALE GENOMIC DNA]</scope>
    <source>
        <strain evidence="3">CGMCC 4.7638</strain>
    </source>
</reference>
<keyword evidence="3" id="KW-1185">Reference proteome</keyword>